<dbReference type="GO" id="GO:0006811">
    <property type="term" value="P:monoatomic ion transport"/>
    <property type="evidence" value="ECO:0007669"/>
    <property type="project" value="UniProtKB-KW"/>
</dbReference>
<evidence type="ECO:0000313" key="14">
    <source>
        <dbReference type="EMBL" id="MCC2240756.1"/>
    </source>
</evidence>
<feature type="transmembrane region" description="Helical" evidence="13">
    <location>
        <begin position="316"/>
        <end position="338"/>
    </location>
</feature>
<evidence type="ECO:0000313" key="15">
    <source>
        <dbReference type="Proteomes" id="UP001198893"/>
    </source>
</evidence>
<keyword evidence="11 13" id="KW-0472">Membrane</keyword>
<dbReference type="Proteomes" id="UP001198893">
    <property type="component" value="Unassembled WGS sequence"/>
</dbReference>
<dbReference type="EMBL" id="JAJEQW010000001">
    <property type="protein sequence ID" value="MCC2240756.1"/>
    <property type="molecule type" value="Genomic_DNA"/>
</dbReference>
<feature type="transmembrane region" description="Helical" evidence="13">
    <location>
        <begin position="385"/>
        <end position="406"/>
    </location>
</feature>
<keyword evidence="7" id="KW-1003">Cell membrane</keyword>
<name>A0AAW4W7I4_9FIRM</name>
<comment type="subcellular location">
    <subcellularLocation>
        <location evidence="2">Cell membrane</location>
        <topology evidence="2">Multi-pass membrane protein</topology>
    </subcellularLocation>
</comment>
<dbReference type="RefSeq" id="WP_227700282.1">
    <property type="nucleotide sequence ID" value="NZ_JAJEQW010000001.1"/>
</dbReference>
<dbReference type="AlphaFoldDB" id="A0AAW4W7I4"/>
<dbReference type="GO" id="GO:0042910">
    <property type="term" value="F:xenobiotic transmembrane transporter activity"/>
    <property type="evidence" value="ECO:0007669"/>
    <property type="project" value="InterPro"/>
</dbReference>
<feature type="transmembrane region" description="Helical" evidence="13">
    <location>
        <begin position="192"/>
        <end position="213"/>
    </location>
</feature>
<keyword evidence="9 13" id="KW-1133">Transmembrane helix</keyword>
<evidence type="ECO:0000256" key="13">
    <source>
        <dbReference type="SAM" id="Phobius"/>
    </source>
</evidence>
<dbReference type="CDD" id="cd13138">
    <property type="entry name" value="MATE_yoeA_like"/>
    <property type="match status" value="1"/>
</dbReference>
<evidence type="ECO:0000256" key="3">
    <source>
        <dbReference type="ARBA" id="ARBA00010199"/>
    </source>
</evidence>
<evidence type="ECO:0000256" key="10">
    <source>
        <dbReference type="ARBA" id="ARBA00023065"/>
    </source>
</evidence>
<evidence type="ECO:0000256" key="2">
    <source>
        <dbReference type="ARBA" id="ARBA00004651"/>
    </source>
</evidence>
<evidence type="ECO:0000256" key="8">
    <source>
        <dbReference type="ARBA" id="ARBA00022692"/>
    </source>
</evidence>
<dbReference type="PIRSF" id="PIRSF006603">
    <property type="entry name" value="DinF"/>
    <property type="match status" value="1"/>
</dbReference>
<organism evidence="14 15">
    <name type="scientific">Roseburia amylophila</name>
    <dbReference type="NCBI Taxonomy" id="2981794"/>
    <lineage>
        <taxon>Bacteria</taxon>
        <taxon>Bacillati</taxon>
        <taxon>Bacillota</taxon>
        <taxon>Clostridia</taxon>
        <taxon>Lachnospirales</taxon>
        <taxon>Lachnospiraceae</taxon>
        <taxon>Roseburia</taxon>
    </lineage>
</organism>
<evidence type="ECO:0000256" key="11">
    <source>
        <dbReference type="ARBA" id="ARBA00023136"/>
    </source>
</evidence>
<keyword evidence="5" id="KW-0813">Transport</keyword>
<comment type="function">
    <text evidence="1">Multidrug efflux pump.</text>
</comment>
<keyword evidence="6" id="KW-0050">Antiport</keyword>
<evidence type="ECO:0000256" key="6">
    <source>
        <dbReference type="ARBA" id="ARBA00022449"/>
    </source>
</evidence>
<comment type="similarity">
    <text evidence="3">Belongs to the multi antimicrobial extrusion (MATE) (TC 2.A.66.1) family.</text>
</comment>
<dbReference type="GO" id="GO:0005886">
    <property type="term" value="C:plasma membrane"/>
    <property type="evidence" value="ECO:0007669"/>
    <property type="project" value="UniProtKB-SubCell"/>
</dbReference>
<proteinExistence type="inferred from homology"/>
<dbReference type="InterPro" id="IPR002528">
    <property type="entry name" value="MATE_fam"/>
</dbReference>
<evidence type="ECO:0000256" key="5">
    <source>
        <dbReference type="ARBA" id="ARBA00022448"/>
    </source>
</evidence>
<dbReference type="NCBIfam" id="TIGR00797">
    <property type="entry name" value="matE"/>
    <property type="match status" value="1"/>
</dbReference>
<dbReference type="PANTHER" id="PTHR43298:SF2">
    <property type="entry name" value="FMN_FAD EXPORTER YEEO-RELATED"/>
    <property type="match status" value="1"/>
</dbReference>
<reference evidence="14" key="1">
    <citation type="submission" date="2021-10" db="EMBL/GenBank/DDBJ databases">
        <title>Anaerobic single-cell dispensing facilitates the cultivation of human gut bacteria.</title>
        <authorList>
            <person name="Afrizal A."/>
        </authorList>
    </citation>
    <scope>NUCLEOTIDE SEQUENCE</scope>
    <source>
        <strain evidence="14">CLA-AA-H204</strain>
    </source>
</reference>
<feature type="transmembrane region" description="Helical" evidence="13">
    <location>
        <begin position="350"/>
        <end position="373"/>
    </location>
</feature>
<gene>
    <name evidence="14" type="ORF">LKD47_00375</name>
</gene>
<accession>A0AAW4W7I4</accession>
<dbReference type="InterPro" id="IPR050222">
    <property type="entry name" value="MATE_MdtK"/>
</dbReference>
<comment type="caution">
    <text evidence="14">The sequence shown here is derived from an EMBL/GenBank/DDBJ whole genome shotgun (WGS) entry which is preliminary data.</text>
</comment>
<dbReference type="GO" id="GO:0015297">
    <property type="term" value="F:antiporter activity"/>
    <property type="evidence" value="ECO:0007669"/>
    <property type="project" value="UniProtKB-KW"/>
</dbReference>
<feature type="transmembrane region" description="Helical" evidence="13">
    <location>
        <begin position="412"/>
        <end position="436"/>
    </location>
</feature>
<sequence>MTKDMTIGNPLKLILLFSLPVLFGNLFQQFYNMVDTIIVGQFLGEDALAAVGATGSIMFLVLGFASGLAQGFGVMVSQAFGAKDESRLKHIVALSFLLTIIISVILTALTVTTSRELLIFMNTPDNILDMADSYIRVIFWGIITSMMYNVVSGILRGVGDSKTPLYFLLFSSALNIVLDLFCIVTLKLNVAGAAYATVISQGISAVLCLIYMYRKFTILRTRKSDYYIDRVTTAQMMGLGIPMALNYSLIAVGSMILQSAVNVFGSSAVAAFTAASKVEQISTQPMPALGTTMSTYCGQNLGAGKYDRIFDGMKKAFGIALGTVAIAAFICTVFGRSIVSLFLSEPTEAIYSYATQYLNTISCFFFFLALIYLYRTSLQGLGKGIMPMVSGIFEMICRVGVVWLLLNPYGYWSVRLASPVAWIGAGVPLMISYLVWKNRKKKQLRSQAV</sequence>
<protein>
    <recommendedName>
        <fullName evidence="4">Probable multidrug resistance protein NorM</fullName>
    </recommendedName>
    <alternativeName>
        <fullName evidence="12">Multidrug-efflux transporter</fullName>
    </alternativeName>
</protein>
<evidence type="ECO:0000256" key="1">
    <source>
        <dbReference type="ARBA" id="ARBA00003408"/>
    </source>
</evidence>
<feature type="transmembrane region" description="Helical" evidence="13">
    <location>
        <begin position="47"/>
        <end position="69"/>
    </location>
</feature>
<evidence type="ECO:0000256" key="9">
    <source>
        <dbReference type="ARBA" id="ARBA00022989"/>
    </source>
</evidence>
<feature type="transmembrane region" description="Helical" evidence="13">
    <location>
        <begin position="90"/>
        <end position="113"/>
    </location>
</feature>
<feature type="transmembrane region" description="Helical" evidence="13">
    <location>
        <begin position="163"/>
        <end position="186"/>
    </location>
</feature>
<dbReference type="InterPro" id="IPR048279">
    <property type="entry name" value="MdtK-like"/>
</dbReference>
<evidence type="ECO:0000256" key="12">
    <source>
        <dbReference type="ARBA" id="ARBA00031636"/>
    </source>
</evidence>
<feature type="transmembrane region" description="Helical" evidence="13">
    <location>
        <begin position="133"/>
        <end position="151"/>
    </location>
</feature>
<keyword evidence="8 13" id="KW-0812">Transmembrane</keyword>
<evidence type="ECO:0000256" key="7">
    <source>
        <dbReference type="ARBA" id="ARBA00022475"/>
    </source>
</evidence>
<dbReference type="Pfam" id="PF01554">
    <property type="entry name" value="MatE"/>
    <property type="match status" value="2"/>
</dbReference>
<dbReference type="PANTHER" id="PTHR43298">
    <property type="entry name" value="MULTIDRUG RESISTANCE PROTEIN NORM-RELATED"/>
    <property type="match status" value="1"/>
</dbReference>
<keyword evidence="10" id="KW-0406">Ion transport</keyword>
<evidence type="ECO:0000256" key="4">
    <source>
        <dbReference type="ARBA" id="ARBA00020268"/>
    </source>
</evidence>